<name>A0A914R1B2_PAREQ</name>
<reference evidence="2" key="1">
    <citation type="submission" date="2022-11" db="UniProtKB">
        <authorList>
            <consortium name="WormBaseParasite"/>
        </authorList>
    </citation>
    <scope>IDENTIFICATION</scope>
</reference>
<accession>A0A914R1B2</accession>
<evidence type="ECO:0000313" key="1">
    <source>
        <dbReference type="Proteomes" id="UP000887564"/>
    </source>
</evidence>
<keyword evidence="1" id="KW-1185">Reference proteome</keyword>
<dbReference type="WBParaSite" id="PEQ_0000023701-mRNA-1">
    <property type="protein sequence ID" value="PEQ_0000023701-mRNA-1"/>
    <property type="gene ID" value="PEQ_0000023701"/>
</dbReference>
<organism evidence="1 2">
    <name type="scientific">Parascaris equorum</name>
    <name type="common">Equine roundworm</name>
    <dbReference type="NCBI Taxonomy" id="6256"/>
    <lineage>
        <taxon>Eukaryota</taxon>
        <taxon>Metazoa</taxon>
        <taxon>Ecdysozoa</taxon>
        <taxon>Nematoda</taxon>
        <taxon>Chromadorea</taxon>
        <taxon>Rhabditida</taxon>
        <taxon>Spirurina</taxon>
        <taxon>Ascaridomorpha</taxon>
        <taxon>Ascaridoidea</taxon>
        <taxon>Ascarididae</taxon>
        <taxon>Parascaris</taxon>
    </lineage>
</organism>
<dbReference type="AlphaFoldDB" id="A0A914R1B2"/>
<evidence type="ECO:0000313" key="2">
    <source>
        <dbReference type="WBParaSite" id="PEQ_0000023701-mRNA-1"/>
    </source>
</evidence>
<dbReference type="Proteomes" id="UP000887564">
    <property type="component" value="Unplaced"/>
</dbReference>
<sequence>MARAQKRRGATFLEQVSPGKCVSILAPSLESGPWIRLRSPAIDDGFKHQAQKTLEALPRSFLGSTVDGQKVAGKGQ</sequence>
<proteinExistence type="predicted"/>
<protein>
    <submittedName>
        <fullName evidence="2">Uncharacterized protein</fullName>
    </submittedName>
</protein>